<dbReference type="AlphaFoldDB" id="A0AAE0J5W4"/>
<reference evidence="2" key="2">
    <citation type="submission" date="2023-06" db="EMBL/GenBank/DDBJ databases">
        <authorList>
            <consortium name="Lawrence Berkeley National Laboratory"/>
            <person name="Haridas S."/>
            <person name="Hensen N."/>
            <person name="Bonometti L."/>
            <person name="Westerberg I."/>
            <person name="Brannstrom I.O."/>
            <person name="Guillou S."/>
            <person name="Cros-Aarteil S."/>
            <person name="Calhoun S."/>
            <person name="Kuo A."/>
            <person name="Mondo S."/>
            <person name="Pangilinan J."/>
            <person name="Riley R."/>
            <person name="Labutti K."/>
            <person name="Andreopoulos B."/>
            <person name="Lipzen A."/>
            <person name="Chen C."/>
            <person name="Yanf M."/>
            <person name="Daum C."/>
            <person name="Ng V."/>
            <person name="Clum A."/>
            <person name="Steindorff A."/>
            <person name="Ohm R."/>
            <person name="Martin F."/>
            <person name="Silar P."/>
            <person name="Natvig D."/>
            <person name="Lalanne C."/>
            <person name="Gautier V."/>
            <person name="Ament-Velasquez S.L."/>
            <person name="Kruys A."/>
            <person name="Hutchinson M.I."/>
            <person name="Powell A.J."/>
            <person name="Barry K."/>
            <person name="Miller A.N."/>
            <person name="Grigoriev I.V."/>
            <person name="Debuchy R."/>
            <person name="Gladieux P."/>
            <person name="Thoren M.H."/>
            <person name="Johannesson H."/>
        </authorList>
    </citation>
    <scope>NUCLEOTIDE SEQUENCE</scope>
    <source>
        <strain evidence="2">SMH4131-1</strain>
    </source>
</reference>
<feature type="region of interest" description="Disordered" evidence="1">
    <location>
        <begin position="1"/>
        <end position="42"/>
    </location>
</feature>
<dbReference type="Pfam" id="PF12298">
    <property type="entry name" value="Bot1p"/>
    <property type="match status" value="1"/>
</dbReference>
<dbReference type="GO" id="GO:0003735">
    <property type="term" value="F:structural constituent of ribosome"/>
    <property type="evidence" value="ECO:0007669"/>
    <property type="project" value="TreeGrafter"/>
</dbReference>
<reference evidence="2" key="1">
    <citation type="journal article" date="2023" name="Mol. Phylogenet. Evol.">
        <title>Genome-scale phylogeny and comparative genomics of the fungal order Sordariales.</title>
        <authorList>
            <person name="Hensen N."/>
            <person name="Bonometti L."/>
            <person name="Westerberg I."/>
            <person name="Brannstrom I.O."/>
            <person name="Guillou S."/>
            <person name="Cros-Aarteil S."/>
            <person name="Calhoun S."/>
            <person name="Haridas S."/>
            <person name="Kuo A."/>
            <person name="Mondo S."/>
            <person name="Pangilinan J."/>
            <person name="Riley R."/>
            <person name="LaButti K."/>
            <person name="Andreopoulos B."/>
            <person name="Lipzen A."/>
            <person name="Chen C."/>
            <person name="Yan M."/>
            <person name="Daum C."/>
            <person name="Ng V."/>
            <person name="Clum A."/>
            <person name="Steindorff A."/>
            <person name="Ohm R.A."/>
            <person name="Martin F."/>
            <person name="Silar P."/>
            <person name="Natvig D.O."/>
            <person name="Lalanne C."/>
            <person name="Gautier V."/>
            <person name="Ament-Velasquez S.L."/>
            <person name="Kruys A."/>
            <person name="Hutchinson M.I."/>
            <person name="Powell A.J."/>
            <person name="Barry K."/>
            <person name="Miller A.N."/>
            <person name="Grigoriev I.V."/>
            <person name="Debuchy R."/>
            <person name="Gladieux P."/>
            <person name="Hiltunen Thoren M."/>
            <person name="Johannesson H."/>
        </authorList>
    </citation>
    <scope>NUCLEOTIDE SEQUENCE</scope>
    <source>
        <strain evidence="2">SMH4131-1</strain>
    </source>
</reference>
<name>A0AAE0J5W4_9PEZI</name>
<gene>
    <name evidence="2" type="ORF">B0T19DRAFT_413000</name>
</gene>
<dbReference type="GO" id="GO:0032543">
    <property type="term" value="P:mitochondrial translation"/>
    <property type="evidence" value="ECO:0007669"/>
    <property type="project" value="TreeGrafter"/>
</dbReference>
<protein>
    <submittedName>
        <fullName evidence="2">Eukaryotic mitochondrial regulator protein-domain-containing protein</fullName>
    </submittedName>
</protein>
<evidence type="ECO:0000313" key="3">
    <source>
        <dbReference type="Proteomes" id="UP001286456"/>
    </source>
</evidence>
<evidence type="ECO:0000313" key="2">
    <source>
        <dbReference type="EMBL" id="KAK3337537.1"/>
    </source>
</evidence>
<organism evidence="2 3">
    <name type="scientific">Cercophora scortea</name>
    <dbReference type="NCBI Taxonomy" id="314031"/>
    <lineage>
        <taxon>Eukaryota</taxon>
        <taxon>Fungi</taxon>
        <taxon>Dikarya</taxon>
        <taxon>Ascomycota</taxon>
        <taxon>Pezizomycotina</taxon>
        <taxon>Sordariomycetes</taxon>
        <taxon>Sordariomycetidae</taxon>
        <taxon>Sordariales</taxon>
        <taxon>Lasiosphaeriaceae</taxon>
        <taxon>Cercophora</taxon>
    </lineage>
</organism>
<dbReference type="InterPro" id="IPR021036">
    <property type="entry name" value="Ribosomal_mS45"/>
</dbReference>
<keyword evidence="3" id="KW-1185">Reference proteome</keyword>
<feature type="compositionally biased region" description="Polar residues" evidence="1">
    <location>
        <begin position="1"/>
        <end position="10"/>
    </location>
</feature>
<dbReference type="PANTHER" id="PTHR28158:SF1">
    <property type="entry name" value="SMALL RIBOSOMAL SUBUNIT PROTEIN MS45"/>
    <property type="match status" value="1"/>
</dbReference>
<feature type="compositionally biased region" description="Low complexity" evidence="1">
    <location>
        <begin position="25"/>
        <end position="42"/>
    </location>
</feature>
<dbReference type="EMBL" id="JAUEPO010000001">
    <property type="protein sequence ID" value="KAK3337537.1"/>
    <property type="molecule type" value="Genomic_DNA"/>
</dbReference>
<accession>A0AAE0J5W4</accession>
<dbReference type="PANTHER" id="PTHR28158">
    <property type="entry name" value="37S RIBOSOMAL PROTEIN S35, MITOCHONDRIAL"/>
    <property type="match status" value="1"/>
</dbReference>
<dbReference type="GO" id="GO:0005763">
    <property type="term" value="C:mitochondrial small ribosomal subunit"/>
    <property type="evidence" value="ECO:0007669"/>
    <property type="project" value="TreeGrafter"/>
</dbReference>
<evidence type="ECO:0000256" key="1">
    <source>
        <dbReference type="SAM" id="MobiDB-lite"/>
    </source>
</evidence>
<dbReference type="Proteomes" id="UP001286456">
    <property type="component" value="Unassembled WGS sequence"/>
</dbReference>
<sequence length="351" mass="39207">MPPRIRSSQVLHRAESSLLQCSSNPTAPAAAGRPSSSYSSSTLLSSSLSATSSRQPSSPCCAFQRSSFSSTASRDLNRAQRTFWEWMRTDGRKLRDPVGHPNYLKAGQQPFPSNNAFKSQPILSDAARNTIYNAVMNEGLPLKAVSAKYNVDMRRVAAVVRMKEIEMKWIKEGKPLARPYAKAVQSMVPHSHLSGEEQDPFEPINDIHVHSHTMQQLFLPTSEARHFTRQDAAKAFGEHILAPDEKMRIPELIAFEKDLVAGVGNEDAEANFFKATAASERAIADKHLARAQRDENNKTRVDSGRFEFRFERISVDSAGQDGRARRGVGWRYGVPFNDRRRAVVKIPTKVE</sequence>
<proteinExistence type="predicted"/>
<comment type="caution">
    <text evidence="2">The sequence shown here is derived from an EMBL/GenBank/DDBJ whole genome shotgun (WGS) entry which is preliminary data.</text>
</comment>